<dbReference type="GO" id="GO:0005886">
    <property type="term" value="C:plasma membrane"/>
    <property type="evidence" value="ECO:0007669"/>
    <property type="project" value="UniProtKB-SubCell"/>
</dbReference>
<dbReference type="SUPFAM" id="SSF161098">
    <property type="entry name" value="MetI-like"/>
    <property type="match status" value="1"/>
</dbReference>
<dbReference type="Gene3D" id="1.10.3720.10">
    <property type="entry name" value="MetI-like"/>
    <property type="match status" value="1"/>
</dbReference>
<evidence type="ECO:0000313" key="10">
    <source>
        <dbReference type="Proteomes" id="UP000003280"/>
    </source>
</evidence>
<keyword evidence="4 7" id="KW-0812">Transmembrane</keyword>
<dbReference type="Pfam" id="PF00528">
    <property type="entry name" value="BPD_transp_1"/>
    <property type="match status" value="1"/>
</dbReference>
<protein>
    <submittedName>
        <fullName evidence="9">ABC transporter, permease protein</fullName>
    </submittedName>
</protein>
<name>E0NNY7_9FIRM</name>
<evidence type="ECO:0000256" key="4">
    <source>
        <dbReference type="ARBA" id="ARBA00022692"/>
    </source>
</evidence>
<feature type="transmembrane region" description="Helical" evidence="7">
    <location>
        <begin position="129"/>
        <end position="150"/>
    </location>
</feature>
<feature type="domain" description="ABC transmembrane type-1" evidence="8">
    <location>
        <begin position="91"/>
        <end position="281"/>
    </location>
</feature>
<evidence type="ECO:0000256" key="2">
    <source>
        <dbReference type="ARBA" id="ARBA00022448"/>
    </source>
</evidence>
<dbReference type="EMBL" id="AEEH01000053">
    <property type="protein sequence ID" value="EFM24455.1"/>
    <property type="molecule type" value="Genomic_DNA"/>
</dbReference>
<dbReference type="AlphaFoldDB" id="E0NNY7"/>
<reference evidence="9 10" key="1">
    <citation type="submission" date="2010-07" db="EMBL/GenBank/DDBJ databases">
        <authorList>
            <person name="Muzny D."/>
            <person name="Qin X."/>
            <person name="Deng J."/>
            <person name="Jiang H."/>
            <person name="Liu Y."/>
            <person name="Qu J."/>
            <person name="Song X.-Z."/>
            <person name="Zhang L."/>
            <person name="Thornton R."/>
            <person name="Coyle M."/>
            <person name="Francisco L."/>
            <person name="Jackson L."/>
            <person name="Javaid M."/>
            <person name="Korchina V."/>
            <person name="Kovar C."/>
            <person name="Mata R."/>
            <person name="Mathew T."/>
            <person name="Ngo R."/>
            <person name="Nguyen L."/>
            <person name="Nguyen N."/>
            <person name="Okwuonu G."/>
            <person name="Ongeri F."/>
            <person name="Pham C."/>
            <person name="Simmons D."/>
            <person name="Wilczek-Boney K."/>
            <person name="Hale W."/>
            <person name="Jakkamsetti A."/>
            <person name="Pham P."/>
            <person name="Ruth R."/>
            <person name="San Lucas F."/>
            <person name="Warren J."/>
            <person name="Zhang J."/>
            <person name="Zhao Z."/>
            <person name="Zhou C."/>
            <person name="Zhu D."/>
            <person name="Lee S."/>
            <person name="Bess C."/>
            <person name="Blankenburg K."/>
            <person name="Forbes L."/>
            <person name="Fu Q."/>
            <person name="Gubbala S."/>
            <person name="Hirani K."/>
            <person name="Jayaseelan J.C."/>
            <person name="Lara F."/>
            <person name="Munidasa M."/>
            <person name="Palculict T."/>
            <person name="Patil S."/>
            <person name="Pu L.-L."/>
            <person name="Saada N."/>
            <person name="Tang L."/>
            <person name="Weissenberger G."/>
            <person name="Zhu Y."/>
            <person name="Hemphill L."/>
            <person name="Shang Y."/>
            <person name="Youmans B."/>
            <person name="Ayvaz T."/>
            <person name="Ross M."/>
            <person name="Santibanez J."/>
            <person name="Aqrawi P."/>
            <person name="Gross S."/>
            <person name="Joshi V."/>
            <person name="Fowler G."/>
            <person name="Nazareth L."/>
            <person name="Reid J."/>
            <person name="Worley K."/>
            <person name="Petrosino J."/>
            <person name="Highlander S."/>
            <person name="Gibbs R."/>
        </authorList>
    </citation>
    <scope>NUCLEOTIDE SEQUENCE [LARGE SCALE GENOMIC DNA]</scope>
    <source>
        <strain evidence="9 10">ATCC BAA-1640</strain>
    </source>
</reference>
<accession>E0NNY7</accession>
<dbReference type="CDD" id="cd06261">
    <property type="entry name" value="TM_PBP2"/>
    <property type="match status" value="1"/>
</dbReference>
<comment type="caution">
    <text evidence="9">The sequence shown here is derived from an EMBL/GenBank/DDBJ whole genome shotgun (WGS) entry which is preliminary data.</text>
</comment>
<dbReference type="InterPro" id="IPR050366">
    <property type="entry name" value="BP-dependent_transpt_permease"/>
</dbReference>
<feature type="transmembrane region" description="Helical" evidence="7">
    <location>
        <begin position="230"/>
        <end position="248"/>
    </location>
</feature>
<evidence type="ECO:0000256" key="6">
    <source>
        <dbReference type="ARBA" id="ARBA00023136"/>
    </source>
</evidence>
<keyword evidence="6 7" id="KW-0472">Membrane</keyword>
<dbReference type="HOGENOM" id="CLU_028518_5_4_9"/>
<evidence type="ECO:0000256" key="7">
    <source>
        <dbReference type="RuleBase" id="RU363032"/>
    </source>
</evidence>
<organism evidence="9 10">
    <name type="scientific">Peptoniphilus duerdenii ATCC BAA-1640</name>
    <dbReference type="NCBI Taxonomy" id="862517"/>
    <lineage>
        <taxon>Bacteria</taxon>
        <taxon>Bacillati</taxon>
        <taxon>Bacillota</taxon>
        <taxon>Tissierellia</taxon>
        <taxon>Tissierellales</taxon>
        <taxon>Peptoniphilaceae</taxon>
        <taxon>Peptoniphilus</taxon>
    </lineage>
</organism>
<dbReference type="GO" id="GO:0055085">
    <property type="term" value="P:transmembrane transport"/>
    <property type="evidence" value="ECO:0007669"/>
    <property type="project" value="InterPro"/>
</dbReference>
<proteinExistence type="inferred from homology"/>
<keyword evidence="3" id="KW-1003">Cell membrane</keyword>
<dbReference type="InterPro" id="IPR035906">
    <property type="entry name" value="MetI-like_sf"/>
</dbReference>
<dbReference type="PANTHER" id="PTHR43386">
    <property type="entry name" value="OLIGOPEPTIDE TRANSPORT SYSTEM PERMEASE PROTEIN APPC"/>
    <property type="match status" value="1"/>
</dbReference>
<feature type="transmembrane region" description="Helical" evidence="7">
    <location>
        <begin position="204"/>
        <end position="224"/>
    </location>
</feature>
<sequence length="295" mass="33270">MKIDSSTIRESLLKERQVEYKEELSRKRIWMMIIMILTASFILYVYIHGSLINEEALSSNFREKLMAPSRDHIFGTDHAGRDMYLRTIKGLATSIKVGFIGTIASFLISIIFCILLVVGKEKTDTVVNFLIDGFLSIPHMMFLILISVAVGRGIRGVIIGLALTHWTGLTRILRSEILELLDENYIKISKAMGKSNFYIFKNHILPHLLPQILVGLVLLFPHAILHEAGITFLGFGLSLSTPAIGIILQESMKYITTGHIYLALFPGLMLVFLVLCVNRLGENLKSFLDPNEIHR</sequence>
<dbReference type="PROSITE" id="PS50928">
    <property type="entry name" value="ABC_TM1"/>
    <property type="match status" value="1"/>
</dbReference>
<evidence type="ECO:0000256" key="5">
    <source>
        <dbReference type="ARBA" id="ARBA00022989"/>
    </source>
</evidence>
<evidence type="ECO:0000313" key="9">
    <source>
        <dbReference type="EMBL" id="EFM24455.1"/>
    </source>
</evidence>
<evidence type="ECO:0000256" key="1">
    <source>
        <dbReference type="ARBA" id="ARBA00004651"/>
    </source>
</evidence>
<evidence type="ECO:0000256" key="3">
    <source>
        <dbReference type="ARBA" id="ARBA00022475"/>
    </source>
</evidence>
<dbReference type="InterPro" id="IPR000515">
    <property type="entry name" value="MetI-like"/>
</dbReference>
<dbReference type="OrthoDB" id="9783218at2"/>
<comment type="subcellular location">
    <subcellularLocation>
        <location evidence="1 7">Cell membrane</location>
        <topology evidence="1 7">Multi-pass membrane protein</topology>
    </subcellularLocation>
</comment>
<evidence type="ECO:0000259" key="8">
    <source>
        <dbReference type="PROSITE" id="PS50928"/>
    </source>
</evidence>
<keyword evidence="2 7" id="KW-0813">Transport</keyword>
<feature type="transmembrane region" description="Helical" evidence="7">
    <location>
        <begin position="29"/>
        <end position="47"/>
    </location>
</feature>
<dbReference type="RefSeq" id="WP_008902651.1">
    <property type="nucleotide sequence ID" value="NZ_GL397071.1"/>
</dbReference>
<feature type="transmembrane region" description="Helical" evidence="7">
    <location>
        <begin position="260"/>
        <end position="281"/>
    </location>
</feature>
<dbReference type="Proteomes" id="UP000003280">
    <property type="component" value="Unassembled WGS sequence"/>
</dbReference>
<dbReference type="PANTHER" id="PTHR43386:SF23">
    <property type="entry name" value="ABC TRANSPORTER"/>
    <property type="match status" value="1"/>
</dbReference>
<gene>
    <name evidence="9" type="primary">dppC4</name>
    <name evidence="9" type="ORF">HMPREF9225_1876</name>
</gene>
<feature type="transmembrane region" description="Helical" evidence="7">
    <location>
        <begin position="97"/>
        <end position="117"/>
    </location>
</feature>
<keyword evidence="5 7" id="KW-1133">Transmembrane helix</keyword>
<dbReference type="eggNOG" id="COG1173">
    <property type="taxonomic scope" value="Bacteria"/>
</dbReference>
<dbReference type="STRING" id="862517.HMPREF9225_1876"/>
<comment type="similarity">
    <text evidence="7">Belongs to the binding-protein-dependent transport system permease family.</text>
</comment>
<keyword evidence="10" id="KW-1185">Reference proteome</keyword>